<evidence type="ECO:0000256" key="3">
    <source>
        <dbReference type="ARBA" id="ARBA00022525"/>
    </source>
</evidence>
<organism evidence="7 8">
    <name type="scientific">Paraburkholderia guartelaensis</name>
    <dbReference type="NCBI Taxonomy" id="2546446"/>
    <lineage>
        <taxon>Bacteria</taxon>
        <taxon>Pseudomonadati</taxon>
        <taxon>Pseudomonadota</taxon>
        <taxon>Betaproteobacteria</taxon>
        <taxon>Burkholderiales</taxon>
        <taxon>Burkholderiaceae</taxon>
        <taxon>Paraburkholderia</taxon>
    </lineage>
</organism>
<dbReference type="InterPro" id="IPR006531">
    <property type="entry name" value="Gp5/Vgr_OB"/>
</dbReference>
<comment type="caution">
    <text evidence="7">The sequence shown here is derived from an EMBL/GenBank/DDBJ whole genome shotgun (WGS) entry which is preliminary data.</text>
</comment>
<dbReference type="Gene3D" id="2.30.110.50">
    <property type="match status" value="1"/>
</dbReference>
<feature type="domain" description="Gp5/Type VI secretion system Vgr C-terminal trimerisation" evidence="6">
    <location>
        <begin position="478"/>
        <end position="586"/>
    </location>
</feature>
<dbReference type="Pfam" id="PF22178">
    <property type="entry name" value="Gp5_trimer_C"/>
    <property type="match status" value="1"/>
</dbReference>
<gene>
    <name evidence="7" type="primary">tssI</name>
    <name evidence="7" type="ORF">E1N52_35375</name>
</gene>
<name>A0A4R5L490_9BURK</name>
<dbReference type="InterPro" id="IPR050708">
    <property type="entry name" value="T6SS_VgrG/RHS"/>
</dbReference>
<dbReference type="Gene3D" id="3.55.50.10">
    <property type="entry name" value="Baseplate protein-like domains"/>
    <property type="match status" value="1"/>
</dbReference>
<dbReference type="PANTHER" id="PTHR32305:SF15">
    <property type="entry name" value="PROTEIN RHSA-RELATED"/>
    <property type="match status" value="1"/>
</dbReference>
<dbReference type="AlphaFoldDB" id="A0A4R5L490"/>
<evidence type="ECO:0000256" key="2">
    <source>
        <dbReference type="ARBA" id="ARBA00005558"/>
    </source>
</evidence>
<dbReference type="SUPFAM" id="SSF69279">
    <property type="entry name" value="Phage tail proteins"/>
    <property type="match status" value="2"/>
</dbReference>
<evidence type="ECO:0000313" key="7">
    <source>
        <dbReference type="EMBL" id="TDG03286.1"/>
    </source>
</evidence>
<dbReference type="OrthoDB" id="1907165at2"/>
<reference evidence="7 8" key="1">
    <citation type="submission" date="2019-03" db="EMBL/GenBank/DDBJ databases">
        <title>Paraburkholderia sp. isolated from native Mimosa gymnas in Guartela State Park, Brazil.</title>
        <authorList>
            <person name="Paulitsch F."/>
            <person name="Hungria M."/>
            <person name="Delamuta J.R.M."/>
            <person name="Ribeiro R.A."/>
            <person name="Dall'Agnol R."/>
            <person name="Silva J.S.B."/>
        </authorList>
    </citation>
    <scope>NUCLEOTIDE SEQUENCE [LARGE SCALE GENOMIC DNA]</scope>
    <source>
        <strain evidence="7 8">CNPSo 3008</strain>
    </source>
</reference>
<dbReference type="NCBIfam" id="TIGR03361">
    <property type="entry name" value="VI_Rhs_Vgr"/>
    <property type="match status" value="1"/>
</dbReference>
<protein>
    <submittedName>
        <fullName evidence="7">Type VI secretion system tip protein VgrG</fullName>
    </submittedName>
</protein>
<dbReference type="InterPro" id="IPR037026">
    <property type="entry name" value="Vgr_OB-fold_dom_sf"/>
</dbReference>
<evidence type="ECO:0000313" key="8">
    <source>
        <dbReference type="Proteomes" id="UP000295606"/>
    </source>
</evidence>
<dbReference type="SUPFAM" id="SSF69255">
    <property type="entry name" value="gp5 N-terminal domain-like"/>
    <property type="match status" value="1"/>
</dbReference>
<dbReference type="RefSeq" id="WP_133188577.1">
    <property type="nucleotide sequence ID" value="NZ_SMOD01000043.1"/>
</dbReference>
<feature type="domain" description="Gp5/Type VI secretion system Vgr protein OB-fold" evidence="5">
    <location>
        <begin position="390"/>
        <end position="461"/>
    </location>
</feature>
<comment type="similarity">
    <text evidence="2">Belongs to the VgrG protein family.</text>
</comment>
<dbReference type="GO" id="GO:0005576">
    <property type="term" value="C:extracellular region"/>
    <property type="evidence" value="ECO:0007669"/>
    <property type="project" value="UniProtKB-SubCell"/>
</dbReference>
<dbReference type="PANTHER" id="PTHR32305">
    <property type="match status" value="1"/>
</dbReference>
<dbReference type="NCBIfam" id="TIGR01646">
    <property type="entry name" value="vgr_GE"/>
    <property type="match status" value="1"/>
</dbReference>
<proteinExistence type="inferred from homology"/>
<feature type="compositionally biased region" description="Pro residues" evidence="4">
    <location>
        <begin position="628"/>
        <end position="643"/>
    </location>
</feature>
<dbReference type="SUPFAM" id="SSF69349">
    <property type="entry name" value="Phage fibre proteins"/>
    <property type="match status" value="1"/>
</dbReference>
<feature type="region of interest" description="Disordered" evidence="4">
    <location>
        <begin position="628"/>
        <end position="661"/>
    </location>
</feature>
<dbReference type="InterPro" id="IPR017847">
    <property type="entry name" value="T6SS_RhsGE_Vgr_subset"/>
</dbReference>
<keyword evidence="3" id="KW-0964">Secreted</keyword>
<dbReference type="InterPro" id="IPR006533">
    <property type="entry name" value="T6SS_Vgr_RhsGE"/>
</dbReference>
<dbReference type="Pfam" id="PF05954">
    <property type="entry name" value="Phage_GPD"/>
    <property type="match status" value="1"/>
</dbReference>
<dbReference type="Gene3D" id="4.10.220.110">
    <property type="match status" value="1"/>
</dbReference>
<evidence type="ECO:0000256" key="4">
    <source>
        <dbReference type="SAM" id="MobiDB-lite"/>
    </source>
</evidence>
<sequence>MPSTSRHVRMTCAALGDDAVFLRMSASEALGRLSRFEIAFLSLHNDIDPGTVLGQNLSVTLDYPAGGSREFNGIVTTLRLLAPGDTTKNRMARYEAVVHPRLWLLTRASHRRFFHQRTAPQIVAQVLESYDIDFRNACTASYPALDHCVQYRETDFDFVSRLMEREGMHYFFEHTGGKHTLVLADSGAEHRPIAHYESVPFQGWDTPEPDEECVYRWHAGATLETGRYEVNDYDFEKASVSNSEGLVSRATRSAPYDPPRYLMQEHLSGHLKAGDGERLARVNVEIHQTQNDAMEGRTTSRGIAAGGLFRLRDHPGGAQNRQYLVIENQAEIVSDAYVSTSDPKQPMFDCRFTAIRSDNTFRSPRITPVPHTAGPQTAVVIGPPGEEILTDKYGRVKVQFHWEQLSQAGGTDRLDRCWVRVAQGWANRRWGAMCLPRIGQEVLVDFIEGDPDRPVIVGAVYNSTNMPPYDLPAQSAVSTLKSQSTKGGNGYNEVRLDDRKGGEQMFFHAERDHETWVKHDALMNVTGERHLCIGGEEFRETRGARNDSVLGSSTSRVVGPVSVASMTTHEQFVGEAYSLDAGAAVHIKAGAAVEIEASATIALRAGASYILIGPETIEMSSFPIPLGPGVPPVPLSVPPAPPRPPRDADDGTSKIRNQEAP</sequence>
<comment type="subcellular location">
    <subcellularLocation>
        <location evidence="1">Secreted</location>
    </subcellularLocation>
</comment>
<dbReference type="EMBL" id="SMOD01000043">
    <property type="protein sequence ID" value="TDG03286.1"/>
    <property type="molecule type" value="Genomic_DNA"/>
</dbReference>
<evidence type="ECO:0000259" key="6">
    <source>
        <dbReference type="Pfam" id="PF22178"/>
    </source>
</evidence>
<evidence type="ECO:0000259" key="5">
    <source>
        <dbReference type="Pfam" id="PF04717"/>
    </source>
</evidence>
<dbReference type="Pfam" id="PF04717">
    <property type="entry name" value="Phage_base_V"/>
    <property type="match status" value="1"/>
</dbReference>
<feature type="compositionally biased region" description="Basic and acidic residues" evidence="4">
    <location>
        <begin position="644"/>
        <end position="661"/>
    </location>
</feature>
<evidence type="ECO:0000256" key="1">
    <source>
        <dbReference type="ARBA" id="ARBA00004613"/>
    </source>
</evidence>
<dbReference type="Gene3D" id="2.40.50.230">
    <property type="entry name" value="Gp5 N-terminal domain"/>
    <property type="match status" value="1"/>
</dbReference>
<dbReference type="InterPro" id="IPR054030">
    <property type="entry name" value="Gp5_Vgr_C"/>
</dbReference>
<dbReference type="Proteomes" id="UP000295606">
    <property type="component" value="Unassembled WGS sequence"/>
</dbReference>
<accession>A0A4R5L490</accession>